<feature type="region of interest" description="Disordered" evidence="5">
    <location>
        <begin position="296"/>
        <end position="317"/>
    </location>
</feature>
<dbReference type="PANTHER" id="PTHR30126:SF39">
    <property type="entry name" value="HTH-TYPE TRANSCRIPTIONAL REGULATOR CYSL"/>
    <property type="match status" value="1"/>
</dbReference>
<dbReference type="SUPFAM" id="SSF46785">
    <property type="entry name" value="Winged helix' DNA-binding domain"/>
    <property type="match status" value="1"/>
</dbReference>
<dbReference type="PROSITE" id="PS50931">
    <property type="entry name" value="HTH_LYSR"/>
    <property type="match status" value="1"/>
</dbReference>
<dbReference type="Gene3D" id="3.40.190.10">
    <property type="entry name" value="Periplasmic binding protein-like II"/>
    <property type="match status" value="2"/>
</dbReference>
<comment type="caution">
    <text evidence="7">The sequence shown here is derived from an EMBL/GenBank/DDBJ whole genome shotgun (WGS) entry which is preliminary data.</text>
</comment>
<evidence type="ECO:0000256" key="5">
    <source>
        <dbReference type="SAM" id="MobiDB-lite"/>
    </source>
</evidence>
<sequence>MPSRVADLGAFDLLISVAETGSIGQAARRHGISQPAVSARLRALEATLGVTLLERSPRGARLTPAGSLVVDWARPAIDAAHALDAGLAALRVQKESRLSVTASLTVAEYLLPGWLAAFRAQHPATSVRLTSHNSADTAADVRSGAADVGFVEGPDTPPGLDALTVAHDQLVLVVGTGHPWARRRAVDPARLASIPLVSREQGSGTRTYLEQQLAAAGHGPLTAPILELSSTTAIKNAVISGIGPAVLSSLAVTTELAAGTLVAVPIRQLDLRRALRAIWPAHQRLDGPARDLVRTAAHHASQPSAIGWRRPPATTGS</sequence>
<dbReference type="InterPro" id="IPR005119">
    <property type="entry name" value="LysR_subst-bd"/>
</dbReference>
<keyword evidence="8" id="KW-1185">Reference proteome</keyword>
<organism evidence="7 8">
    <name type="scientific">Pseudonocardia xinjiangensis</name>
    <dbReference type="NCBI Taxonomy" id="75289"/>
    <lineage>
        <taxon>Bacteria</taxon>
        <taxon>Bacillati</taxon>
        <taxon>Actinomycetota</taxon>
        <taxon>Actinomycetes</taxon>
        <taxon>Pseudonocardiales</taxon>
        <taxon>Pseudonocardiaceae</taxon>
        <taxon>Pseudonocardia</taxon>
    </lineage>
</organism>
<name>A0ABX1RJN2_9PSEU</name>
<evidence type="ECO:0000256" key="4">
    <source>
        <dbReference type="ARBA" id="ARBA00023163"/>
    </source>
</evidence>
<reference evidence="7 8" key="1">
    <citation type="submission" date="2020-04" db="EMBL/GenBank/DDBJ databases">
        <authorList>
            <person name="Klaysubun C."/>
            <person name="Duangmal K."/>
            <person name="Lipun K."/>
        </authorList>
    </citation>
    <scope>NUCLEOTIDE SEQUENCE [LARGE SCALE GENOMIC DNA]</scope>
    <source>
        <strain evidence="7 8">JCM 11839</strain>
    </source>
</reference>
<feature type="domain" description="HTH lysR-type" evidence="6">
    <location>
        <begin position="7"/>
        <end position="63"/>
    </location>
</feature>
<dbReference type="Pfam" id="PF03466">
    <property type="entry name" value="LysR_substrate"/>
    <property type="match status" value="1"/>
</dbReference>
<keyword evidence="2" id="KW-0805">Transcription regulation</keyword>
<dbReference type="PANTHER" id="PTHR30126">
    <property type="entry name" value="HTH-TYPE TRANSCRIPTIONAL REGULATOR"/>
    <property type="match status" value="1"/>
</dbReference>
<dbReference type="Gene3D" id="1.10.10.10">
    <property type="entry name" value="Winged helix-like DNA-binding domain superfamily/Winged helix DNA-binding domain"/>
    <property type="match status" value="1"/>
</dbReference>
<comment type="similarity">
    <text evidence="1">Belongs to the LysR transcriptional regulatory family.</text>
</comment>
<dbReference type="EMBL" id="JAAXKY010000108">
    <property type="protein sequence ID" value="NMH80611.1"/>
    <property type="molecule type" value="Genomic_DNA"/>
</dbReference>
<evidence type="ECO:0000256" key="1">
    <source>
        <dbReference type="ARBA" id="ARBA00009437"/>
    </source>
</evidence>
<gene>
    <name evidence="7" type="ORF">HF577_26425</name>
</gene>
<dbReference type="InterPro" id="IPR036390">
    <property type="entry name" value="WH_DNA-bd_sf"/>
</dbReference>
<evidence type="ECO:0000313" key="7">
    <source>
        <dbReference type="EMBL" id="NMH80611.1"/>
    </source>
</evidence>
<evidence type="ECO:0000313" key="8">
    <source>
        <dbReference type="Proteomes" id="UP001296706"/>
    </source>
</evidence>
<dbReference type="PRINTS" id="PR00039">
    <property type="entry name" value="HTHLYSR"/>
</dbReference>
<dbReference type="CDD" id="cd08420">
    <property type="entry name" value="PBP2_CysL_like"/>
    <property type="match status" value="1"/>
</dbReference>
<accession>A0ABX1RJN2</accession>
<evidence type="ECO:0000256" key="3">
    <source>
        <dbReference type="ARBA" id="ARBA00023125"/>
    </source>
</evidence>
<evidence type="ECO:0000259" key="6">
    <source>
        <dbReference type="PROSITE" id="PS50931"/>
    </source>
</evidence>
<keyword evidence="4" id="KW-0804">Transcription</keyword>
<evidence type="ECO:0000256" key="2">
    <source>
        <dbReference type="ARBA" id="ARBA00023015"/>
    </source>
</evidence>
<dbReference type="Proteomes" id="UP001296706">
    <property type="component" value="Unassembled WGS sequence"/>
</dbReference>
<dbReference type="InterPro" id="IPR000847">
    <property type="entry name" value="LysR_HTH_N"/>
</dbReference>
<keyword evidence="3" id="KW-0238">DNA-binding</keyword>
<dbReference type="Pfam" id="PF00126">
    <property type="entry name" value="HTH_1"/>
    <property type="match status" value="1"/>
</dbReference>
<dbReference type="SUPFAM" id="SSF53850">
    <property type="entry name" value="Periplasmic binding protein-like II"/>
    <property type="match status" value="1"/>
</dbReference>
<dbReference type="InterPro" id="IPR036388">
    <property type="entry name" value="WH-like_DNA-bd_sf"/>
</dbReference>
<protein>
    <submittedName>
        <fullName evidence="7">LysR family transcriptional regulator</fullName>
    </submittedName>
</protein>
<proteinExistence type="inferred from homology"/>